<comment type="caution">
    <text evidence="2">The sequence shown here is derived from an EMBL/GenBank/DDBJ whole genome shotgun (WGS) entry which is preliminary data.</text>
</comment>
<organism evidence="2 3">
    <name type="scientific">Mucilaginibacter corticis</name>
    <dbReference type="NCBI Taxonomy" id="2597670"/>
    <lineage>
        <taxon>Bacteria</taxon>
        <taxon>Pseudomonadati</taxon>
        <taxon>Bacteroidota</taxon>
        <taxon>Sphingobacteriia</taxon>
        <taxon>Sphingobacteriales</taxon>
        <taxon>Sphingobacteriaceae</taxon>
        <taxon>Mucilaginibacter</taxon>
    </lineage>
</organism>
<evidence type="ECO:0000313" key="2">
    <source>
        <dbReference type="EMBL" id="TSJ40267.1"/>
    </source>
</evidence>
<evidence type="ECO:0000256" key="1">
    <source>
        <dbReference type="SAM" id="MobiDB-lite"/>
    </source>
</evidence>
<feature type="region of interest" description="Disordered" evidence="1">
    <location>
        <begin position="159"/>
        <end position="196"/>
    </location>
</feature>
<feature type="compositionally biased region" description="Basic and acidic residues" evidence="1">
    <location>
        <begin position="159"/>
        <end position="170"/>
    </location>
</feature>
<gene>
    <name evidence="2" type="ORF">FO440_10915</name>
</gene>
<evidence type="ECO:0000313" key="3">
    <source>
        <dbReference type="Proteomes" id="UP000318733"/>
    </source>
</evidence>
<dbReference type="RefSeq" id="WP_144248305.1">
    <property type="nucleotide sequence ID" value="NZ_VLPK01000002.1"/>
</dbReference>
<dbReference type="Proteomes" id="UP000318733">
    <property type="component" value="Unassembled WGS sequence"/>
</dbReference>
<feature type="compositionally biased region" description="Basic and acidic residues" evidence="1">
    <location>
        <begin position="179"/>
        <end position="196"/>
    </location>
</feature>
<reference evidence="2 3" key="1">
    <citation type="submission" date="2019-07" db="EMBL/GenBank/DDBJ databases">
        <authorList>
            <person name="Huq M.A."/>
        </authorList>
    </citation>
    <scope>NUCLEOTIDE SEQUENCE [LARGE SCALE GENOMIC DNA]</scope>
    <source>
        <strain evidence="2 3">MAH-19</strain>
    </source>
</reference>
<sequence>MNKNDFSIGDRVFLLNDLIERFKFKVYTIESKWQSGLTELGKINSYFLADNVNRYYDNDLVLVKSFPEATIYLTDGEYSILKRHIADDLYLNEKIKLEYINDAPILRTAFNYEDIHEVLRLGMGIGEILNTNKSEIEELNKISYEGRAVNKQEVYEANKRWNQDQDRSENIDEDYNQNGDRKDDPYNHNNWEGHCD</sequence>
<accession>A0A556MK36</accession>
<protein>
    <submittedName>
        <fullName evidence="2">Uncharacterized protein</fullName>
    </submittedName>
</protein>
<proteinExistence type="predicted"/>
<dbReference type="AlphaFoldDB" id="A0A556MK36"/>
<name>A0A556MK36_9SPHI</name>
<dbReference type="EMBL" id="VLPK01000002">
    <property type="protein sequence ID" value="TSJ40267.1"/>
    <property type="molecule type" value="Genomic_DNA"/>
</dbReference>
<keyword evidence="3" id="KW-1185">Reference proteome</keyword>